<evidence type="ECO:0000256" key="7">
    <source>
        <dbReference type="ARBA" id="ARBA00022729"/>
    </source>
</evidence>
<dbReference type="FunFam" id="3.30.200.20:FF:000415">
    <property type="entry name" value="receptor-like serine/threonine-protein kinase NCRK"/>
    <property type="match status" value="1"/>
</dbReference>
<feature type="transmembrane region" description="Helical" evidence="17">
    <location>
        <begin position="443"/>
        <end position="466"/>
    </location>
</feature>
<dbReference type="Gene3D" id="1.10.510.10">
    <property type="entry name" value="Transferase(Phosphotransferase) domain 1"/>
    <property type="match status" value="1"/>
</dbReference>
<dbReference type="InterPro" id="IPR032675">
    <property type="entry name" value="LRR_dom_sf"/>
</dbReference>
<dbReference type="PROSITE" id="PS00108">
    <property type="entry name" value="PROTEIN_KINASE_ST"/>
    <property type="match status" value="1"/>
</dbReference>
<dbReference type="SUPFAM" id="SSF56112">
    <property type="entry name" value="Protein kinase-like (PK-like)"/>
    <property type="match status" value="1"/>
</dbReference>
<comment type="subcellular location">
    <subcellularLocation>
        <location evidence="1">Membrane</location>
        <topology evidence="1">Single-pass type I membrane protein</topology>
    </subcellularLocation>
</comment>
<evidence type="ECO:0000256" key="10">
    <source>
        <dbReference type="ARBA" id="ARBA00022777"/>
    </source>
</evidence>
<dbReference type="GO" id="GO:0016020">
    <property type="term" value="C:membrane"/>
    <property type="evidence" value="ECO:0007669"/>
    <property type="project" value="UniProtKB-SubCell"/>
</dbReference>
<dbReference type="InterPro" id="IPR011009">
    <property type="entry name" value="Kinase-like_dom_sf"/>
</dbReference>
<dbReference type="Pfam" id="PF07714">
    <property type="entry name" value="PK_Tyr_Ser-Thr"/>
    <property type="match status" value="1"/>
</dbReference>
<evidence type="ECO:0000256" key="9">
    <source>
        <dbReference type="ARBA" id="ARBA00022741"/>
    </source>
</evidence>
<reference evidence="19 20" key="1">
    <citation type="submission" date="2020-06" db="EMBL/GenBank/DDBJ databases">
        <title>WGS assembly of Ceratodon purpureus strain R40.</title>
        <authorList>
            <person name="Carey S.B."/>
            <person name="Jenkins J."/>
            <person name="Shu S."/>
            <person name="Lovell J.T."/>
            <person name="Sreedasyam A."/>
            <person name="Maumus F."/>
            <person name="Tiley G.P."/>
            <person name="Fernandez-Pozo N."/>
            <person name="Barry K."/>
            <person name="Chen C."/>
            <person name="Wang M."/>
            <person name="Lipzen A."/>
            <person name="Daum C."/>
            <person name="Saski C.A."/>
            <person name="Payton A.C."/>
            <person name="Mcbreen J.C."/>
            <person name="Conrad R.E."/>
            <person name="Kollar L.M."/>
            <person name="Olsson S."/>
            <person name="Huttunen S."/>
            <person name="Landis J.B."/>
            <person name="Wickett N.J."/>
            <person name="Johnson M.G."/>
            <person name="Rensing S.A."/>
            <person name="Grimwood J."/>
            <person name="Schmutz J."/>
            <person name="Mcdaniel S.F."/>
        </authorList>
    </citation>
    <scope>NUCLEOTIDE SEQUENCE [LARGE SCALE GENOMIC DNA]</scope>
    <source>
        <strain evidence="19 20">R40</strain>
    </source>
</reference>
<evidence type="ECO:0000256" key="3">
    <source>
        <dbReference type="ARBA" id="ARBA00022527"/>
    </source>
</evidence>
<keyword evidence="13 17" id="KW-0472">Membrane</keyword>
<evidence type="ECO:0000313" key="19">
    <source>
        <dbReference type="EMBL" id="KAG0557475.1"/>
    </source>
</evidence>
<keyword evidence="20" id="KW-1185">Reference proteome</keyword>
<gene>
    <name evidence="19" type="ORF">KC19_11G133500</name>
</gene>
<dbReference type="PROSITE" id="PS00107">
    <property type="entry name" value="PROTEIN_KINASE_ATP"/>
    <property type="match status" value="1"/>
</dbReference>
<feature type="region of interest" description="Disordered" evidence="16">
    <location>
        <begin position="826"/>
        <end position="845"/>
    </location>
</feature>
<evidence type="ECO:0000256" key="16">
    <source>
        <dbReference type="SAM" id="MobiDB-lite"/>
    </source>
</evidence>
<feature type="transmembrane region" description="Helical" evidence="17">
    <location>
        <begin position="36"/>
        <end position="55"/>
    </location>
</feature>
<evidence type="ECO:0000256" key="6">
    <source>
        <dbReference type="ARBA" id="ARBA00022692"/>
    </source>
</evidence>
<sequence length="845" mass="94134">MHIELVVSVNEIFSLLLADAMALSLLELSFFRSAVLATYFSILLSNGLGIVQYAGAQGTPPVVSPTSAPVPAPTPGPVYVDPTCQDHEIKFQAYEEDAMLKLLKAWNRSDPTSGRFNITSWKESVHPCDRSSKDSGWRGVRCSGVLVSHNDTNVTVCEMLIVGLGVEDRGITGELIPEMGNLRNLQYIYLRNNPGLTGPIPDTIWNLPNLKEIRFVNNSLNGSVLLNSSIKSIALERIDLSYNFFTSWRLDLPLWNLQYLNLSNNLLSGAFAWGDFSVRTAPGSYYTKVDTLDLSNNRFDELRGSNQSYQYNSPSLRTLYLSNNSLGGAFDTKIVQTSAIQSVYFDSNRFNGTLALPLIPFENSSLNTISLTDNSITDIEYPNGTTESTLSASHLQFASILFLGGNPLCNTHRQTEPLPVLCRHNRTSQVMRDIIETTNTRKILIAAIIPAVFLMIVIFILAFLYLKNRRSHKYLLLGVQQKFAEHELKPTLFSYSELQKATRDFHADMKLGEGAFGAVYKGQLPDGTEVAVKQLFNTTQQSMDEFLNEVVLLTGIKHRNLVKLKGCCLRGDRRLLVYEYVENSDLADILFGHKGIKAGDPILSWPQRFNICLGVAQGLHYLHALVDPKIIHRDIKASNILLDKKMEAKIADFGMALLFPTDESHVMTIHVAGTRGYLAPEYASLGQLSEKADVWSFGVLVLEVVAGRSNIDGSLTPEKTYLAAWAWRMHEEDTLMDLLDPTLSLQNDEEARQVQRFIVVALSCLQPVVEKRPTMAQVLTMLQDDMEIPLLSAGTSYQVSEIGAYSQQSTSQVTLLQSIDHPLRSEDLPLQSSDQSTKFSEIQAR</sequence>
<keyword evidence="7" id="KW-0732">Signal</keyword>
<dbReference type="Pfam" id="PF00560">
    <property type="entry name" value="LRR_1"/>
    <property type="match status" value="2"/>
</dbReference>
<dbReference type="InterPro" id="IPR000719">
    <property type="entry name" value="Prot_kinase_dom"/>
</dbReference>
<dbReference type="GO" id="GO:0004674">
    <property type="term" value="F:protein serine/threonine kinase activity"/>
    <property type="evidence" value="ECO:0007669"/>
    <property type="project" value="UniProtKB-KW"/>
</dbReference>
<comment type="caution">
    <text evidence="19">The sequence shown here is derived from an EMBL/GenBank/DDBJ whole genome shotgun (WGS) entry which is preliminary data.</text>
</comment>
<dbReference type="InterPro" id="IPR001245">
    <property type="entry name" value="Ser-Thr/Tyr_kinase_cat_dom"/>
</dbReference>
<evidence type="ECO:0000256" key="11">
    <source>
        <dbReference type="ARBA" id="ARBA00022840"/>
    </source>
</evidence>
<dbReference type="FunFam" id="1.10.510.10:FF:000590">
    <property type="entry name" value="PR5-like receptor kinase"/>
    <property type="match status" value="1"/>
</dbReference>
<dbReference type="InterPro" id="IPR051824">
    <property type="entry name" value="LRR_Rcpt-Like_S/T_Kinase"/>
</dbReference>
<keyword evidence="10" id="KW-0418">Kinase</keyword>
<dbReference type="InterPro" id="IPR017441">
    <property type="entry name" value="Protein_kinase_ATP_BS"/>
</dbReference>
<keyword evidence="4" id="KW-0433">Leucine-rich repeat</keyword>
<dbReference type="Gene3D" id="3.80.10.10">
    <property type="entry name" value="Ribonuclease Inhibitor"/>
    <property type="match status" value="2"/>
</dbReference>
<evidence type="ECO:0000256" key="2">
    <source>
        <dbReference type="ARBA" id="ARBA00008684"/>
    </source>
</evidence>
<feature type="domain" description="Protein kinase" evidence="18">
    <location>
        <begin position="505"/>
        <end position="791"/>
    </location>
</feature>
<keyword evidence="9 15" id="KW-0547">Nucleotide-binding</keyword>
<feature type="compositionally biased region" description="Polar residues" evidence="16">
    <location>
        <begin position="830"/>
        <end position="845"/>
    </location>
</feature>
<accession>A0A8T0GFP9</accession>
<dbReference type="CDD" id="cd14066">
    <property type="entry name" value="STKc_IRAK"/>
    <property type="match status" value="1"/>
</dbReference>
<keyword evidence="5" id="KW-0808">Transferase</keyword>
<dbReference type="InterPro" id="IPR013210">
    <property type="entry name" value="LRR_N_plant-typ"/>
</dbReference>
<evidence type="ECO:0000259" key="18">
    <source>
        <dbReference type="PROSITE" id="PS50011"/>
    </source>
</evidence>
<organism evidence="19 20">
    <name type="scientific">Ceratodon purpureus</name>
    <name type="common">Fire moss</name>
    <name type="synonym">Dicranum purpureum</name>
    <dbReference type="NCBI Taxonomy" id="3225"/>
    <lineage>
        <taxon>Eukaryota</taxon>
        <taxon>Viridiplantae</taxon>
        <taxon>Streptophyta</taxon>
        <taxon>Embryophyta</taxon>
        <taxon>Bryophyta</taxon>
        <taxon>Bryophytina</taxon>
        <taxon>Bryopsida</taxon>
        <taxon>Dicranidae</taxon>
        <taxon>Pseudoditrichales</taxon>
        <taxon>Ditrichaceae</taxon>
        <taxon>Ceratodon</taxon>
    </lineage>
</organism>
<dbReference type="PANTHER" id="PTHR48006">
    <property type="entry name" value="LEUCINE-RICH REPEAT-CONTAINING PROTEIN DDB_G0281931-RELATED"/>
    <property type="match status" value="1"/>
</dbReference>
<feature type="binding site" evidence="15">
    <location>
        <position position="533"/>
    </location>
    <ligand>
        <name>ATP</name>
        <dbReference type="ChEBI" id="CHEBI:30616"/>
    </ligand>
</feature>
<keyword evidence="8" id="KW-0677">Repeat</keyword>
<dbReference type="EMBL" id="CM026432">
    <property type="protein sequence ID" value="KAG0557475.1"/>
    <property type="molecule type" value="Genomic_DNA"/>
</dbReference>
<keyword evidence="14" id="KW-0325">Glycoprotein</keyword>
<proteinExistence type="inferred from homology"/>
<protein>
    <recommendedName>
        <fullName evidence="18">Protein kinase domain-containing protein</fullName>
    </recommendedName>
</protein>
<evidence type="ECO:0000313" key="20">
    <source>
        <dbReference type="Proteomes" id="UP000822688"/>
    </source>
</evidence>
<dbReference type="Gene3D" id="3.30.200.20">
    <property type="entry name" value="Phosphorylase Kinase, domain 1"/>
    <property type="match status" value="1"/>
</dbReference>
<dbReference type="SUPFAM" id="SSF52058">
    <property type="entry name" value="L domain-like"/>
    <property type="match status" value="1"/>
</dbReference>
<keyword evidence="3" id="KW-0723">Serine/threonine-protein kinase</keyword>
<dbReference type="Pfam" id="PF08263">
    <property type="entry name" value="LRRNT_2"/>
    <property type="match status" value="1"/>
</dbReference>
<keyword evidence="12 17" id="KW-1133">Transmembrane helix</keyword>
<evidence type="ECO:0000256" key="12">
    <source>
        <dbReference type="ARBA" id="ARBA00022989"/>
    </source>
</evidence>
<dbReference type="PROSITE" id="PS50011">
    <property type="entry name" value="PROTEIN_KINASE_DOM"/>
    <property type="match status" value="1"/>
</dbReference>
<dbReference type="Proteomes" id="UP000822688">
    <property type="component" value="Chromosome 11"/>
</dbReference>
<evidence type="ECO:0000256" key="4">
    <source>
        <dbReference type="ARBA" id="ARBA00022614"/>
    </source>
</evidence>
<dbReference type="InterPro" id="IPR001611">
    <property type="entry name" value="Leu-rich_rpt"/>
</dbReference>
<dbReference type="GO" id="GO:0005524">
    <property type="term" value="F:ATP binding"/>
    <property type="evidence" value="ECO:0007669"/>
    <property type="project" value="UniProtKB-UniRule"/>
</dbReference>
<dbReference type="SMART" id="SM00220">
    <property type="entry name" value="S_TKc"/>
    <property type="match status" value="1"/>
</dbReference>
<evidence type="ECO:0000256" key="15">
    <source>
        <dbReference type="PROSITE-ProRule" id="PRU10141"/>
    </source>
</evidence>
<dbReference type="PANTHER" id="PTHR48006:SF34">
    <property type="entry name" value="OS08G0203700 PROTEIN"/>
    <property type="match status" value="1"/>
</dbReference>
<keyword evidence="11 15" id="KW-0067">ATP-binding</keyword>
<name>A0A8T0GFP9_CERPU</name>
<keyword evidence="6 17" id="KW-0812">Transmembrane</keyword>
<dbReference type="InterPro" id="IPR008271">
    <property type="entry name" value="Ser/Thr_kinase_AS"/>
</dbReference>
<comment type="similarity">
    <text evidence="2">Belongs to the protein kinase superfamily. Ser/Thr protein kinase family.</text>
</comment>
<dbReference type="AlphaFoldDB" id="A0A8T0GFP9"/>
<evidence type="ECO:0000256" key="17">
    <source>
        <dbReference type="SAM" id="Phobius"/>
    </source>
</evidence>
<evidence type="ECO:0000256" key="5">
    <source>
        <dbReference type="ARBA" id="ARBA00022679"/>
    </source>
</evidence>
<evidence type="ECO:0000256" key="13">
    <source>
        <dbReference type="ARBA" id="ARBA00023136"/>
    </source>
</evidence>
<evidence type="ECO:0000256" key="8">
    <source>
        <dbReference type="ARBA" id="ARBA00022737"/>
    </source>
</evidence>
<evidence type="ECO:0000256" key="1">
    <source>
        <dbReference type="ARBA" id="ARBA00004479"/>
    </source>
</evidence>
<evidence type="ECO:0000256" key="14">
    <source>
        <dbReference type="ARBA" id="ARBA00023180"/>
    </source>
</evidence>